<evidence type="ECO:0000256" key="5">
    <source>
        <dbReference type="ARBA" id="ARBA00020265"/>
    </source>
</evidence>
<dbReference type="Pfam" id="PF05625">
    <property type="entry name" value="PAXNEB"/>
    <property type="match status" value="1"/>
</dbReference>
<dbReference type="PANTHER" id="PTHR12896:SF1">
    <property type="entry name" value="ELONGATOR COMPLEX PROTEIN 4"/>
    <property type="match status" value="1"/>
</dbReference>
<dbReference type="Gene3D" id="3.40.50.300">
    <property type="entry name" value="P-loop containing nucleotide triphosphate hydrolases"/>
    <property type="match status" value="1"/>
</dbReference>
<proteinExistence type="inferred from homology"/>
<name>A0A8H3I6X9_9LECA</name>
<dbReference type="AlphaFoldDB" id="A0A8H3I6X9"/>
<comment type="subcellular location">
    <subcellularLocation>
        <location evidence="2">Cytoplasm</location>
    </subcellularLocation>
    <subcellularLocation>
        <location evidence="1">Nucleus</location>
    </subcellularLocation>
</comment>
<accession>A0A8H3I6X9</accession>
<comment type="caution">
    <text evidence="10">The sequence shown here is derived from an EMBL/GenBank/DDBJ whole genome shotgun (WGS) entry which is preliminary data.</text>
</comment>
<evidence type="ECO:0000256" key="2">
    <source>
        <dbReference type="ARBA" id="ARBA00004496"/>
    </source>
</evidence>
<dbReference type="GO" id="GO:0005737">
    <property type="term" value="C:cytoplasm"/>
    <property type="evidence" value="ECO:0007669"/>
    <property type="project" value="UniProtKB-SubCell"/>
</dbReference>
<evidence type="ECO:0000313" key="10">
    <source>
        <dbReference type="EMBL" id="CAF9917182.1"/>
    </source>
</evidence>
<feature type="region of interest" description="Disordered" evidence="9">
    <location>
        <begin position="147"/>
        <end position="180"/>
    </location>
</feature>
<dbReference type="Proteomes" id="UP000664521">
    <property type="component" value="Unassembled WGS sequence"/>
</dbReference>
<dbReference type="InterPro" id="IPR008728">
    <property type="entry name" value="Elongator_complex_protein_4"/>
</dbReference>
<organism evidence="10 11">
    <name type="scientific">Heterodermia speciosa</name>
    <dbReference type="NCBI Taxonomy" id="116794"/>
    <lineage>
        <taxon>Eukaryota</taxon>
        <taxon>Fungi</taxon>
        <taxon>Dikarya</taxon>
        <taxon>Ascomycota</taxon>
        <taxon>Pezizomycotina</taxon>
        <taxon>Lecanoromycetes</taxon>
        <taxon>OSLEUM clade</taxon>
        <taxon>Lecanoromycetidae</taxon>
        <taxon>Caliciales</taxon>
        <taxon>Physciaceae</taxon>
        <taxon>Heterodermia</taxon>
    </lineage>
</organism>
<protein>
    <recommendedName>
        <fullName evidence="5">Elongator complex protein 4</fullName>
    </recommendedName>
</protein>
<reference evidence="10" key="1">
    <citation type="submission" date="2021-03" db="EMBL/GenBank/DDBJ databases">
        <authorList>
            <person name="Tagirdzhanova G."/>
        </authorList>
    </citation>
    <scope>NUCLEOTIDE SEQUENCE</scope>
</reference>
<feature type="region of interest" description="Disordered" evidence="9">
    <location>
        <begin position="1"/>
        <end position="54"/>
    </location>
</feature>
<dbReference type="EMBL" id="CAJPDS010000019">
    <property type="protein sequence ID" value="CAF9917182.1"/>
    <property type="molecule type" value="Genomic_DNA"/>
</dbReference>
<feature type="compositionally biased region" description="Polar residues" evidence="9">
    <location>
        <begin position="168"/>
        <end position="180"/>
    </location>
</feature>
<dbReference type="CDD" id="cd19494">
    <property type="entry name" value="Elp4"/>
    <property type="match status" value="1"/>
</dbReference>
<evidence type="ECO:0000256" key="8">
    <source>
        <dbReference type="ARBA" id="ARBA00023242"/>
    </source>
</evidence>
<keyword evidence="8" id="KW-0539">Nucleus</keyword>
<evidence type="ECO:0000313" key="11">
    <source>
        <dbReference type="Proteomes" id="UP000664521"/>
    </source>
</evidence>
<dbReference type="OrthoDB" id="289162at2759"/>
<sequence length="400" mass="43023">MSFRKRNLGLSSQNSPTSTSSSSSSQVQPPPPGTRPSPIDGRPITSTGTPSLDALSGGHGGLVLGNSLLIEESGTTDFAGTLLRFYAAEGVVQGQQVHVVGVPEEWGRGLPGLVEGKDGGRGTEGSEGEAEKEKMKIAWRYERLGQFGEERETGARNPRAPTPKRTPFSLSPSSSDAAAQNHQPFCHTFDLTKRLIPPSSSAPIIYHPVSPTNPDPFALLLSSLSNSLTTSPHSLPHRVIIPNLLSPLLYPFTAAHPHVLLPFLHSLRALLRKHPSQITVMITLPLTLYPRHSGLLRWTELLIDGVIELTPFPHDYSLAASETTKTAKGKEDEKPQGLLKVLKVPVLSEEGQGLGASGGGGEDMAFWVSRRRFVIKPFSLPPVEGDQEAQGDATKVDIDF</sequence>
<feature type="region of interest" description="Disordered" evidence="9">
    <location>
        <begin position="110"/>
        <end position="133"/>
    </location>
</feature>
<dbReference type="InterPro" id="IPR027417">
    <property type="entry name" value="P-loop_NTPase"/>
</dbReference>
<comment type="pathway">
    <text evidence="3">tRNA modification; 5-methoxycarbonylmethyl-2-thiouridine-tRNA biosynthesis.</text>
</comment>
<evidence type="ECO:0000256" key="3">
    <source>
        <dbReference type="ARBA" id="ARBA00005043"/>
    </source>
</evidence>
<evidence type="ECO:0000256" key="1">
    <source>
        <dbReference type="ARBA" id="ARBA00004123"/>
    </source>
</evidence>
<comment type="similarity">
    <text evidence="4">Belongs to the ELP4 family.</text>
</comment>
<dbReference type="GO" id="GO:0002098">
    <property type="term" value="P:tRNA wobble uridine modification"/>
    <property type="evidence" value="ECO:0007669"/>
    <property type="project" value="InterPro"/>
</dbReference>
<dbReference type="UniPathway" id="UPA00988"/>
<gene>
    <name evidence="10" type="ORF">HETSPECPRED_003167</name>
</gene>
<evidence type="ECO:0000256" key="4">
    <source>
        <dbReference type="ARBA" id="ARBA00007573"/>
    </source>
</evidence>
<evidence type="ECO:0000256" key="7">
    <source>
        <dbReference type="ARBA" id="ARBA00022694"/>
    </source>
</evidence>
<dbReference type="PANTHER" id="PTHR12896">
    <property type="entry name" value="PAX6 NEIGHBOR PROTEIN PAXNEB"/>
    <property type="match status" value="1"/>
</dbReference>
<feature type="compositionally biased region" description="Low complexity" evidence="9">
    <location>
        <begin position="11"/>
        <end position="27"/>
    </location>
</feature>
<keyword evidence="6" id="KW-0963">Cytoplasm</keyword>
<evidence type="ECO:0000256" key="9">
    <source>
        <dbReference type="SAM" id="MobiDB-lite"/>
    </source>
</evidence>
<dbReference type="GO" id="GO:0008023">
    <property type="term" value="C:transcription elongation factor complex"/>
    <property type="evidence" value="ECO:0007669"/>
    <property type="project" value="TreeGrafter"/>
</dbReference>
<dbReference type="GO" id="GO:0033588">
    <property type="term" value="C:elongator holoenzyme complex"/>
    <property type="evidence" value="ECO:0007669"/>
    <property type="project" value="InterPro"/>
</dbReference>
<evidence type="ECO:0000256" key="6">
    <source>
        <dbReference type="ARBA" id="ARBA00022490"/>
    </source>
</evidence>
<keyword evidence="7" id="KW-0819">tRNA processing</keyword>
<keyword evidence="11" id="KW-1185">Reference proteome</keyword>